<feature type="transmembrane region" description="Helical" evidence="5">
    <location>
        <begin position="72"/>
        <end position="96"/>
    </location>
</feature>
<feature type="transmembrane region" description="Helical" evidence="5">
    <location>
        <begin position="287"/>
        <end position="308"/>
    </location>
</feature>
<dbReference type="EMBL" id="FXAW01000006">
    <property type="protein sequence ID" value="SMG42949.1"/>
    <property type="molecule type" value="Genomic_DNA"/>
</dbReference>
<organism evidence="7 8">
    <name type="scientific">Marivirga sericea</name>
    <dbReference type="NCBI Taxonomy" id="1028"/>
    <lineage>
        <taxon>Bacteria</taxon>
        <taxon>Pseudomonadati</taxon>
        <taxon>Bacteroidota</taxon>
        <taxon>Cytophagia</taxon>
        <taxon>Cytophagales</taxon>
        <taxon>Marivirgaceae</taxon>
        <taxon>Marivirga</taxon>
    </lineage>
</organism>
<name>A0A1X7KNK6_9BACT</name>
<sequence>MGELLLYIGIILISTFAVWKGGSLLEESSEKLSDYYRLPPLIQGTIITAVGSSFPELAATVLSTLLHGKFDLGVSAIVGSAIFNILVIPGISAVLVKRMPADLSLIYKDTQYYIISVFILFISFALAYIYYPIVVTPNNMEGTMTRWIAFIPIVFYGLYLFIQGMETRDYRRDHGKRAVLGVDKGSVNIRKDWIKLIVSLVLIVASVEGLVSGAIFLGEFFNTPDFIWGITIVAGATSIPDAVVSIKIARKFKGSISLGNVIGSNIFDLLVAVPVGVLIAGSAVVNFTMAAPLMLFLALITIIMFIFLRTNLALVRWEGIVLLILYVLFVVWMVLETLGISSIVIK</sequence>
<reference evidence="8" key="1">
    <citation type="submission" date="2017-04" db="EMBL/GenBank/DDBJ databases">
        <authorList>
            <person name="Varghese N."/>
            <person name="Submissions S."/>
        </authorList>
    </citation>
    <scope>NUCLEOTIDE SEQUENCE [LARGE SCALE GENOMIC DNA]</scope>
    <source>
        <strain evidence="8">DSM 4125</strain>
    </source>
</reference>
<dbReference type="InterPro" id="IPR004481">
    <property type="entry name" value="K/Na/Ca-exchanger"/>
</dbReference>
<dbReference type="InterPro" id="IPR004837">
    <property type="entry name" value="NaCa_Exmemb"/>
</dbReference>
<dbReference type="Gene3D" id="1.20.1420.30">
    <property type="entry name" value="NCX, central ion-binding region"/>
    <property type="match status" value="1"/>
</dbReference>
<evidence type="ECO:0000256" key="2">
    <source>
        <dbReference type="ARBA" id="ARBA00022692"/>
    </source>
</evidence>
<comment type="subcellular location">
    <subcellularLocation>
        <location evidence="1">Membrane</location>
        <topology evidence="1">Multi-pass membrane protein</topology>
    </subcellularLocation>
</comment>
<keyword evidence="3 5" id="KW-1133">Transmembrane helix</keyword>
<dbReference type="GO" id="GO:0006874">
    <property type="term" value="P:intracellular calcium ion homeostasis"/>
    <property type="evidence" value="ECO:0007669"/>
    <property type="project" value="TreeGrafter"/>
</dbReference>
<dbReference type="PANTHER" id="PTHR10846:SF8">
    <property type="entry name" value="INNER MEMBRANE PROTEIN YRBG"/>
    <property type="match status" value="1"/>
</dbReference>
<dbReference type="OrthoDB" id="6146067at2"/>
<feature type="transmembrane region" description="Helical" evidence="5">
    <location>
        <begin position="258"/>
        <end position="281"/>
    </location>
</feature>
<protein>
    <submittedName>
        <fullName evidence="7">Cation:H+ antiporter</fullName>
    </submittedName>
</protein>
<keyword evidence="8" id="KW-1185">Reference proteome</keyword>
<keyword evidence="4 5" id="KW-0472">Membrane</keyword>
<accession>A0A1X7KNK6</accession>
<dbReference type="GO" id="GO:0008273">
    <property type="term" value="F:calcium, potassium:sodium antiporter activity"/>
    <property type="evidence" value="ECO:0007669"/>
    <property type="project" value="TreeGrafter"/>
</dbReference>
<evidence type="ECO:0000256" key="3">
    <source>
        <dbReference type="ARBA" id="ARBA00022989"/>
    </source>
</evidence>
<feature type="domain" description="Sodium/calcium exchanger membrane region" evidence="6">
    <location>
        <begin position="193"/>
        <end position="334"/>
    </location>
</feature>
<evidence type="ECO:0000313" key="8">
    <source>
        <dbReference type="Proteomes" id="UP000193804"/>
    </source>
</evidence>
<dbReference type="GO" id="GO:0005886">
    <property type="term" value="C:plasma membrane"/>
    <property type="evidence" value="ECO:0007669"/>
    <property type="project" value="TreeGrafter"/>
</dbReference>
<feature type="transmembrane region" description="Helical" evidence="5">
    <location>
        <begin position="112"/>
        <end position="131"/>
    </location>
</feature>
<feature type="transmembrane region" description="Helical" evidence="5">
    <location>
        <begin position="320"/>
        <end position="345"/>
    </location>
</feature>
<feature type="domain" description="Sodium/calcium exchanger membrane region" evidence="6">
    <location>
        <begin position="7"/>
        <end position="163"/>
    </location>
</feature>
<evidence type="ECO:0000256" key="4">
    <source>
        <dbReference type="ARBA" id="ARBA00023136"/>
    </source>
</evidence>
<dbReference type="Proteomes" id="UP000193804">
    <property type="component" value="Unassembled WGS sequence"/>
</dbReference>
<evidence type="ECO:0000256" key="5">
    <source>
        <dbReference type="SAM" id="Phobius"/>
    </source>
</evidence>
<evidence type="ECO:0000259" key="6">
    <source>
        <dbReference type="Pfam" id="PF01699"/>
    </source>
</evidence>
<dbReference type="Pfam" id="PF01699">
    <property type="entry name" value="Na_Ca_ex"/>
    <property type="match status" value="2"/>
</dbReference>
<dbReference type="PANTHER" id="PTHR10846">
    <property type="entry name" value="SODIUM/POTASSIUM/CALCIUM EXCHANGER"/>
    <property type="match status" value="1"/>
</dbReference>
<dbReference type="InterPro" id="IPR044880">
    <property type="entry name" value="NCX_ion-bd_dom_sf"/>
</dbReference>
<dbReference type="GO" id="GO:0005262">
    <property type="term" value="F:calcium channel activity"/>
    <property type="evidence" value="ECO:0007669"/>
    <property type="project" value="TreeGrafter"/>
</dbReference>
<feature type="transmembrane region" description="Helical" evidence="5">
    <location>
        <begin position="6"/>
        <end position="25"/>
    </location>
</feature>
<dbReference type="AlphaFoldDB" id="A0A1X7KNK6"/>
<dbReference type="RefSeq" id="WP_085518109.1">
    <property type="nucleotide sequence ID" value="NZ_FXAW01000006.1"/>
</dbReference>
<keyword evidence="2 5" id="KW-0812">Transmembrane</keyword>
<evidence type="ECO:0000313" key="7">
    <source>
        <dbReference type="EMBL" id="SMG42949.1"/>
    </source>
</evidence>
<proteinExistence type="predicted"/>
<feature type="transmembrane region" description="Helical" evidence="5">
    <location>
        <begin position="226"/>
        <end position="246"/>
    </location>
</feature>
<gene>
    <name evidence="7" type="ORF">SAMN05661096_02954</name>
</gene>
<feature type="transmembrane region" description="Helical" evidence="5">
    <location>
        <begin position="143"/>
        <end position="162"/>
    </location>
</feature>
<evidence type="ECO:0000256" key="1">
    <source>
        <dbReference type="ARBA" id="ARBA00004141"/>
    </source>
</evidence>
<feature type="transmembrane region" description="Helical" evidence="5">
    <location>
        <begin position="196"/>
        <end position="220"/>
    </location>
</feature>